<evidence type="ECO:0000313" key="2">
    <source>
        <dbReference type="EMBL" id="OWA52370.1"/>
    </source>
</evidence>
<accession>A0A9X6RLV4</accession>
<dbReference type="InterPro" id="IPR052925">
    <property type="entry name" value="Phage_Integrase-like_Recomb"/>
</dbReference>
<evidence type="ECO:0000256" key="1">
    <source>
        <dbReference type="ARBA" id="ARBA00023172"/>
    </source>
</evidence>
<dbReference type="GO" id="GO:0006310">
    <property type="term" value="P:DNA recombination"/>
    <property type="evidence" value="ECO:0007669"/>
    <property type="project" value="UniProtKB-KW"/>
</dbReference>
<dbReference type="Gene3D" id="1.10.443.10">
    <property type="entry name" value="Intergrase catalytic core"/>
    <property type="match status" value="1"/>
</dbReference>
<dbReference type="EMBL" id="MTYJ01000265">
    <property type="protein sequence ID" value="OWA52370.1"/>
    <property type="molecule type" value="Genomic_DNA"/>
</dbReference>
<sequence length="302" mass="33598">MRLSFHCDNLGVGQAWDRLGSSSPAVLHLMRLMATAAATSNFIIKIVHIRVRVYLAGISNALLELGYPPLAKSSLIKRALKGYQRLKATPPDSRLPITLNILRLIKNRLSSSQLSPYCQQLYWTACTFAFFGFLRVGEFCTSSQTTTRASDHTLLSRHASLRPDGSLCLLLPHSKTDPTGTGQTIILSPTHRSVCPVTAFRNFIRLRRQLQASSTSLPLFIFPDGSFLSRSVFSSALKRFLCNLPNSHLYSTHSFRIGAATIAAEALSSDTTIQKAGRWKSATYRGYIRTSSPNRRIKFFSR</sequence>
<keyword evidence="3" id="KW-1185">Reference proteome</keyword>
<dbReference type="GO" id="GO:0003677">
    <property type="term" value="F:DNA binding"/>
    <property type="evidence" value="ECO:0007669"/>
    <property type="project" value="InterPro"/>
</dbReference>
<organism evidence="2 3">
    <name type="scientific">Hypsibius exemplaris</name>
    <name type="common">Freshwater tardigrade</name>
    <dbReference type="NCBI Taxonomy" id="2072580"/>
    <lineage>
        <taxon>Eukaryota</taxon>
        <taxon>Metazoa</taxon>
        <taxon>Ecdysozoa</taxon>
        <taxon>Tardigrada</taxon>
        <taxon>Eutardigrada</taxon>
        <taxon>Parachela</taxon>
        <taxon>Hypsibioidea</taxon>
        <taxon>Hypsibiidae</taxon>
        <taxon>Hypsibius</taxon>
    </lineage>
</organism>
<dbReference type="InterPro" id="IPR013762">
    <property type="entry name" value="Integrase-like_cat_sf"/>
</dbReference>
<protein>
    <recommendedName>
        <fullName evidence="4">Tyr recombinase domain-containing protein</fullName>
    </recommendedName>
</protein>
<dbReference type="SUPFAM" id="SSF56349">
    <property type="entry name" value="DNA breaking-rejoining enzymes"/>
    <property type="match status" value="1"/>
</dbReference>
<name>A0A9X6RLV4_HYPEX</name>
<dbReference type="OrthoDB" id="5980879at2759"/>
<evidence type="ECO:0000313" key="3">
    <source>
        <dbReference type="Proteomes" id="UP000192578"/>
    </source>
</evidence>
<dbReference type="PANTHER" id="PTHR34605:SF3">
    <property type="entry name" value="P CELL-TYPE AGGLUTINATION PROTEIN MAP4-LIKE-RELATED"/>
    <property type="match status" value="1"/>
</dbReference>
<dbReference type="GO" id="GO:0015074">
    <property type="term" value="P:DNA integration"/>
    <property type="evidence" value="ECO:0007669"/>
    <property type="project" value="InterPro"/>
</dbReference>
<dbReference type="Proteomes" id="UP000192578">
    <property type="component" value="Unassembled WGS sequence"/>
</dbReference>
<dbReference type="InterPro" id="IPR011010">
    <property type="entry name" value="DNA_brk_join_enz"/>
</dbReference>
<proteinExistence type="predicted"/>
<reference evidence="3" key="1">
    <citation type="submission" date="2017-01" db="EMBL/GenBank/DDBJ databases">
        <title>Comparative genomics of anhydrobiosis in the tardigrade Hypsibius dujardini.</title>
        <authorList>
            <person name="Yoshida Y."/>
            <person name="Koutsovoulos G."/>
            <person name="Laetsch D."/>
            <person name="Stevens L."/>
            <person name="Kumar S."/>
            <person name="Horikawa D."/>
            <person name="Ishino K."/>
            <person name="Komine S."/>
            <person name="Tomita M."/>
            <person name="Blaxter M."/>
            <person name="Arakawa K."/>
        </authorList>
    </citation>
    <scope>NUCLEOTIDE SEQUENCE [LARGE SCALE GENOMIC DNA]</scope>
    <source>
        <strain evidence="3">Z151</strain>
    </source>
</reference>
<comment type="caution">
    <text evidence="2">The sequence shown here is derived from an EMBL/GenBank/DDBJ whole genome shotgun (WGS) entry which is preliminary data.</text>
</comment>
<dbReference type="PANTHER" id="PTHR34605">
    <property type="entry name" value="PHAGE_INTEGRASE DOMAIN-CONTAINING PROTEIN"/>
    <property type="match status" value="1"/>
</dbReference>
<evidence type="ECO:0008006" key="4">
    <source>
        <dbReference type="Google" id="ProtNLM"/>
    </source>
</evidence>
<dbReference type="AlphaFoldDB" id="A0A9X6RLV4"/>
<gene>
    <name evidence="2" type="ORF">BV898_16825</name>
</gene>
<keyword evidence="1" id="KW-0233">DNA recombination</keyword>